<dbReference type="NCBIfam" id="NF004012">
    <property type="entry name" value="PRK05477.1-2"/>
    <property type="match status" value="1"/>
</dbReference>
<dbReference type="InterPro" id="IPR014746">
    <property type="entry name" value="Gln_synth/guanido_kin_cat_dom"/>
</dbReference>
<evidence type="ECO:0000256" key="3">
    <source>
        <dbReference type="ARBA" id="ARBA00016923"/>
    </source>
</evidence>
<comment type="function">
    <text evidence="8 11">Allows the formation of correctly charged Asn-tRNA(Asn) or Gln-tRNA(Gln) through the transamidation of misacylated Asp-tRNA(Asn) or Glu-tRNA(Gln) in organisms which lack either or both of asparaginyl-tRNA or glutaminyl-tRNA synthetases. The reaction takes place in the presence of glutamine and ATP through an activated phospho-Asp-tRNA(Asn) or phospho-Glu-tRNA(Gln).</text>
</comment>
<dbReference type="PROSITE" id="PS01234">
    <property type="entry name" value="GATB"/>
    <property type="match status" value="1"/>
</dbReference>
<dbReference type="PANTHER" id="PTHR11659:SF0">
    <property type="entry name" value="GLUTAMYL-TRNA(GLN) AMIDOTRANSFERASE SUBUNIT B, MITOCHONDRIAL"/>
    <property type="match status" value="1"/>
</dbReference>
<evidence type="ECO:0000313" key="13">
    <source>
        <dbReference type="EMBL" id="SNZ13339.1"/>
    </source>
</evidence>
<evidence type="ECO:0000256" key="11">
    <source>
        <dbReference type="HAMAP-Rule" id="MF_00121"/>
    </source>
</evidence>
<dbReference type="InterPro" id="IPR023168">
    <property type="entry name" value="GatB_Yqey_C_2"/>
</dbReference>
<evidence type="ECO:0000259" key="12">
    <source>
        <dbReference type="SMART" id="SM00845"/>
    </source>
</evidence>
<dbReference type="GO" id="GO:0006412">
    <property type="term" value="P:translation"/>
    <property type="evidence" value="ECO:0007669"/>
    <property type="project" value="UniProtKB-UniRule"/>
</dbReference>
<dbReference type="InterPro" id="IPR017958">
    <property type="entry name" value="Gln-tRNA_amidoTrfase_suB_CS"/>
</dbReference>
<evidence type="ECO:0000256" key="2">
    <source>
        <dbReference type="ARBA" id="ARBA00011123"/>
    </source>
</evidence>
<dbReference type="EC" id="6.3.5.-" evidence="11"/>
<keyword evidence="7 11" id="KW-0648">Protein biosynthesis</keyword>
<dbReference type="SMART" id="SM00845">
    <property type="entry name" value="GatB_Yqey"/>
    <property type="match status" value="1"/>
</dbReference>
<feature type="domain" description="Asn/Gln amidotransferase" evidence="12">
    <location>
        <begin position="377"/>
        <end position="523"/>
    </location>
</feature>
<accession>A0A285NV71</accession>
<dbReference type="FunFam" id="1.10.10.410:FF:000001">
    <property type="entry name" value="Aspartyl/glutamyl-tRNA(Asn/Gln) amidotransferase subunit B"/>
    <property type="match status" value="1"/>
</dbReference>
<evidence type="ECO:0000256" key="8">
    <source>
        <dbReference type="ARBA" id="ARBA00024799"/>
    </source>
</evidence>
<dbReference type="NCBIfam" id="NF004014">
    <property type="entry name" value="PRK05477.1-4"/>
    <property type="match status" value="1"/>
</dbReference>
<dbReference type="Gene3D" id="1.10.10.410">
    <property type="match status" value="1"/>
</dbReference>
<dbReference type="Pfam" id="PF02637">
    <property type="entry name" value="GatB_Yqey"/>
    <property type="match status" value="1"/>
</dbReference>
<keyword evidence="13" id="KW-0808">Transferase</keyword>
<proteinExistence type="inferred from homology"/>
<dbReference type="GO" id="GO:0050566">
    <property type="term" value="F:asparaginyl-tRNA synthase (glutamine-hydrolyzing) activity"/>
    <property type="evidence" value="ECO:0007669"/>
    <property type="project" value="RHEA"/>
</dbReference>
<comment type="catalytic activity">
    <reaction evidence="9 11">
        <text>L-aspartyl-tRNA(Asn) + L-glutamine + ATP + H2O = L-asparaginyl-tRNA(Asn) + L-glutamate + ADP + phosphate + 2 H(+)</text>
        <dbReference type="Rhea" id="RHEA:14513"/>
        <dbReference type="Rhea" id="RHEA-COMP:9674"/>
        <dbReference type="Rhea" id="RHEA-COMP:9677"/>
        <dbReference type="ChEBI" id="CHEBI:15377"/>
        <dbReference type="ChEBI" id="CHEBI:15378"/>
        <dbReference type="ChEBI" id="CHEBI:29985"/>
        <dbReference type="ChEBI" id="CHEBI:30616"/>
        <dbReference type="ChEBI" id="CHEBI:43474"/>
        <dbReference type="ChEBI" id="CHEBI:58359"/>
        <dbReference type="ChEBI" id="CHEBI:78515"/>
        <dbReference type="ChEBI" id="CHEBI:78516"/>
        <dbReference type="ChEBI" id="CHEBI:456216"/>
    </reaction>
</comment>
<dbReference type="HAMAP" id="MF_00121">
    <property type="entry name" value="GatB"/>
    <property type="match status" value="1"/>
</dbReference>
<evidence type="ECO:0000256" key="10">
    <source>
        <dbReference type="ARBA" id="ARBA00047913"/>
    </source>
</evidence>
<dbReference type="SUPFAM" id="SSF55931">
    <property type="entry name" value="Glutamine synthetase/guanido kinase"/>
    <property type="match status" value="1"/>
</dbReference>
<keyword evidence="14" id="KW-1185">Reference proteome</keyword>
<dbReference type="InterPro" id="IPR006075">
    <property type="entry name" value="Asn/Gln-tRNA_Trfase_suB/E_cat"/>
</dbReference>
<keyword evidence="4 11" id="KW-0436">Ligase</keyword>
<dbReference type="GO" id="GO:0070681">
    <property type="term" value="P:glutaminyl-tRNAGln biosynthesis via transamidation"/>
    <property type="evidence" value="ECO:0007669"/>
    <property type="project" value="TreeGrafter"/>
</dbReference>
<keyword evidence="6 11" id="KW-0067">ATP-binding</keyword>
<evidence type="ECO:0000256" key="5">
    <source>
        <dbReference type="ARBA" id="ARBA00022741"/>
    </source>
</evidence>
<comment type="subunit">
    <text evidence="2 11">Heterotrimer of A, B and C subunits.</text>
</comment>
<dbReference type="Gene3D" id="1.10.150.380">
    <property type="entry name" value="GatB domain, N-terminal subdomain"/>
    <property type="match status" value="1"/>
</dbReference>
<evidence type="ECO:0000256" key="4">
    <source>
        <dbReference type="ARBA" id="ARBA00022598"/>
    </source>
</evidence>
<evidence type="ECO:0000313" key="14">
    <source>
        <dbReference type="Proteomes" id="UP000219453"/>
    </source>
</evidence>
<dbReference type="Proteomes" id="UP000219453">
    <property type="component" value="Unassembled WGS sequence"/>
</dbReference>
<reference evidence="13 14" key="1">
    <citation type="submission" date="2017-09" db="EMBL/GenBank/DDBJ databases">
        <authorList>
            <person name="Ehlers B."/>
            <person name="Leendertz F.H."/>
        </authorList>
    </citation>
    <scope>NUCLEOTIDE SEQUENCE [LARGE SCALE GENOMIC DNA]</scope>
    <source>
        <strain evidence="13 14">DSM 27208</strain>
    </source>
</reference>
<dbReference type="InterPro" id="IPR003789">
    <property type="entry name" value="Asn/Gln_tRNA_amidoTrase-B-like"/>
</dbReference>
<evidence type="ECO:0000256" key="9">
    <source>
        <dbReference type="ARBA" id="ARBA00047380"/>
    </source>
</evidence>
<sequence>MLDTAAATGVRALALVFSGPVPNASAMTAQATQQDADLAVVIGLEVHVQLETDTKIFCSCSTDQTDAEPNTNTCPVCLGLPGALPVLNEGAVEAAVKVGKAIDADIPEETRFHRKNYYYPDLPKNFQITQYDEPICQDGRLEVGVEGERREIGIERAHLEEDPGSLQHVGGSIDTADYTLVNYNRAGVPLLEIVTRPDFRSPDEVRAFLAKLEEVLEYLGVFESTRDGSLRIDANISLVERSEENVDSGTGEFSTEALEAANRTEVKNISSHKGAEKALAYEVTRQKNAIKRGRVVEQETRHWDETKGITVSMRSKEEEKDYRYFGEADLPPLQVADWKEKIAIPELPDARRERFAQEYDLGEEAASKLTSTKQVADFYEDIAETFDPDLAATWVADNLLGELNYRDMEITDLDGRFDEVARLVELVATDEITAKNARETVLREMLDEGRAPDEIVEAEGLGKTDEDEVQQAVEEAIEEHPDAVEDHRNGEDGAINFLVGQVMQKTGGSADPGDVNQLLRAELEE</sequence>
<keyword evidence="5 11" id="KW-0547">Nucleotide-binding</keyword>
<evidence type="ECO:0000256" key="7">
    <source>
        <dbReference type="ARBA" id="ARBA00022917"/>
    </source>
</evidence>
<dbReference type="GO" id="GO:0050567">
    <property type="term" value="F:glutaminyl-tRNA synthase (glutamine-hydrolyzing) activity"/>
    <property type="evidence" value="ECO:0007669"/>
    <property type="project" value="UniProtKB-UniRule"/>
</dbReference>
<evidence type="ECO:0000256" key="1">
    <source>
        <dbReference type="ARBA" id="ARBA00005306"/>
    </source>
</evidence>
<comment type="similarity">
    <text evidence="1 11">Belongs to the GatB/GatE family. GatB subfamily.</text>
</comment>
<gene>
    <name evidence="11" type="primary">gatB</name>
    <name evidence="13" type="ORF">SAMN06269185_2126</name>
</gene>
<dbReference type="EMBL" id="OBEJ01000002">
    <property type="protein sequence ID" value="SNZ13339.1"/>
    <property type="molecule type" value="Genomic_DNA"/>
</dbReference>
<organism evidence="13 14">
    <name type="scientific">Natronoarchaeum philippinense</name>
    <dbReference type="NCBI Taxonomy" id="558529"/>
    <lineage>
        <taxon>Archaea</taxon>
        <taxon>Methanobacteriati</taxon>
        <taxon>Methanobacteriota</taxon>
        <taxon>Stenosarchaea group</taxon>
        <taxon>Halobacteria</taxon>
        <taxon>Halobacteriales</taxon>
        <taxon>Natronoarchaeaceae</taxon>
    </lineage>
</organism>
<dbReference type="GO" id="GO:0016740">
    <property type="term" value="F:transferase activity"/>
    <property type="evidence" value="ECO:0007669"/>
    <property type="project" value="UniProtKB-KW"/>
</dbReference>
<dbReference type="AlphaFoldDB" id="A0A285NV71"/>
<dbReference type="InterPro" id="IPR042114">
    <property type="entry name" value="GatB_C_1"/>
</dbReference>
<dbReference type="Pfam" id="PF02934">
    <property type="entry name" value="GatB_N"/>
    <property type="match status" value="1"/>
</dbReference>
<dbReference type="SUPFAM" id="SSF89095">
    <property type="entry name" value="GatB/YqeY motif"/>
    <property type="match status" value="1"/>
</dbReference>
<dbReference type="InterPro" id="IPR004413">
    <property type="entry name" value="GatB"/>
</dbReference>
<dbReference type="InterPro" id="IPR017959">
    <property type="entry name" value="Asn/Gln-tRNA_amidoTrfase_suB/E"/>
</dbReference>
<name>A0A285NV71_NATPI</name>
<dbReference type="GO" id="GO:0005524">
    <property type="term" value="F:ATP binding"/>
    <property type="evidence" value="ECO:0007669"/>
    <property type="project" value="UniProtKB-KW"/>
</dbReference>
<dbReference type="NCBIfam" id="TIGR00133">
    <property type="entry name" value="gatB"/>
    <property type="match status" value="1"/>
</dbReference>
<protein>
    <recommendedName>
        <fullName evidence="3 11">Aspartyl/glutamyl-tRNA(Asn/Gln) amidotransferase subunit B</fullName>
        <shortName evidence="11">Asp/Glu-ADT subunit B</shortName>
        <ecNumber evidence="11">6.3.5.-</ecNumber>
    </recommendedName>
</protein>
<evidence type="ECO:0000256" key="6">
    <source>
        <dbReference type="ARBA" id="ARBA00022840"/>
    </source>
</evidence>
<comment type="catalytic activity">
    <reaction evidence="10 11">
        <text>L-glutamyl-tRNA(Gln) + L-glutamine + ATP + H2O = L-glutaminyl-tRNA(Gln) + L-glutamate + ADP + phosphate + H(+)</text>
        <dbReference type="Rhea" id="RHEA:17521"/>
        <dbReference type="Rhea" id="RHEA-COMP:9681"/>
        <dbReference type="Rhea" id="RHEA-COMP:9684"/>
        <dbReference type="ChEBI" id="CHEBI:15377"/>
        <dbReference type="ChEBI" id="CHEBI:15378"/>
        <dbReference type="ChEBI" id="CHEBI:29985"/>
        <dbReference type="ChEBI" id="CHEBI:30616"/>
        <dbReference type="ChEBI" id="CHEBI:43474"/>
        <dbReference type="ChEBI" id="CHEBI:58359"/>
        <dbReference type="ChEBI" id="CHEBI:78520"/>
        <dbReference type="ChEBI" id="CHEBI:78521"/>
        <dbReference type="ChEBI" id="CHEBI:456216"/>
    </reaction>
</comment>
<dbReference type="InterPro" id="IPR018027">
    <property type="entry name" value="Asn/Gln_amidotransferase"/>
</dbReference>
<dbReference type="PANTHER" id="PTHR11659">
    <property type="entry name" value="GLUTAMYL-TRNA GLN AMIDOTRANSFERASE SUBUNIT B MITOCHONDRIAL AND PROKARYOTIC PET112-RELATED"/>
    <property type="match status" value="1"/>
</dbReference>